<feature type="transmembrane region" description="Helical" evidence="6">
    <location>
        <begin position="268"/>
        <end position="294"/>
    </location>
</feature>
<feature type="transmembrane region" description="Helical" evidence="6">
    <location>
        <begin position="388"/>
        <end position="406"/>
    </location>
</feature>
<feature type="transmembrane region" description="Helical" evidence="6">
    <location>
        <begin position="234"/>
        <end position="256"/>
    </location>
</feature>
<keyword evidence="4 6" id="KW-1133">Transmembrane helix</keyword>
<dbReference type="CDD" id="cd06173">
    <property type="entry name" value="MFS_MefA_like"/>
    <property type="match status" value="1"/>
</dbReference>
<keyword evidence="3 6" id="KW-0812">Transmembrane</keyword>
<proteinExistence type="predicted"/>
<dbReference type="PROSITE" id="PS50850">
    <property type="entry name" value="MFS"/>
    <property type="match status" value="1"/>
</dbReference>
<keyword evidence="9" id="KW-1185">Reference proteome</keyword>
<evidence type="ECO:0000313" key="9">
    <source>
        <dbReference type="Proteomes" id="UP000662111"/>
    </source>
</evidence>
<feature type="transmembrane region" description="Helical" evidence="6">
    <location>
        <begin position="364"/>
        <end position="382"/>
    </location>
</feature>
<feature type="transmembrane region" description="Helical" evidence="6">
    <location>
        <begin position="324"/>
        <end position="344"/>
    </location>
</feature>
<dbReference type="InterPro" id="IPR011701">
    <property type="entry name" value="MFS"/>
</dbReference>
<feature type="transmembrane region" description="Helical" evidence="6">
    <location>
        <begin position="92"/>
        <end position="110"/>
    </location>
</feature>
<dbReference type="InterPro" id="IPR020846">
    <property type="entry name" value="MFS_dom"/>
</dbReference>
<dbReference type="InterPro" id="IPR036259">
    <property type="entry name" value="MFS_trans_sf"/>
</dbReference>
<dbReference type="Pfam" id="PF07690">
    <property type="entry name" value="MFS_1"/>
    <property type="match status" value="1"/>
</dbReference>
<dbReference type="RefSeq" id="WP_022921241.1">
    <property type="nucleotide sequence ID" value="NZ_BMLB01000003.1"/>
</dbReference>
<accession>A0ABQ2F852</accession>
<evidence type="ECO:0000259" key="7">
    <source>
        <dbReference type="PROSITE" id="PS50850"/>
    </source>
</evidence>
<keyword evidence="2" id="KW-1003">Cell membrane</keyword>
<dbReference type="Proteomes" id="UP000662111">
    <property type="component" value="Unassembled WGS sequence"/>
</dbReference>
<evidence type="ECO:0000256" key="5">
    <source>
        <dbReference type="ARBA" id="ARBA00023136"/>
    </source>
</evidence>
<dbReference type="EMBL" id="BMLB01000003">
    <property type="protein sequence ID" value="GGK70820.1"/>
    <property type="molecule type" value="Genomic_DNA"/>
</dbReference>
<feature type="transmembrane region" description="Helical" evidence="6">
    <location>
        <begin position="61"/>
        <end position="80"/>
    </location>
</feature>
<sequence>MAAPAPVTVAGATRWYSRRPAAWVHPAFRRLTLAWVFTNLADSALYLMVAVWVKELTGSDGAAAMVFVMLGLPAVAAPVLGQVADRLSRRRLLIGSNVLVTVVVATLLLVDSASWLWLLYAVVVAYGAMGYLSAAAQAGLLRDILPDEHLASGNGLLTSVDQSLRLVSPVLGTGLYALAGPRAVVLVTAACFLLTALALVTVRVVESAPEAAADRGSYLHEVSAGFRHLARTPLLGRLTLLLAVVCAATGLVNAAVFPALEQGLGLPASALGALVGMQGIGAVTGGLTAAWVIGRWGESRVFAVGAALMALGIAPVVGSSVALVVTGLVVLGLGVTWSVVAFMVIRQRLTPPRLQGRTNAAANVAVNLPQTATTAMAAALLVVVDYRLLVVVTVAATALAALAAAGPRLRSRPAR</sequence>
<evidence type="ECO:0000256" key="1">
    <source>
        <dbReference type="ARBA" id="ARBA00004651"/>
    </source>
</evidence>
<dbReference type="SUPFAM" id="SSF103473">
    <property type="entry name" value="MFS general substrate transporter"/>
    <property type="match status" value="1"/>
</dbReference>
<protein>
    <submittedName>
        <fullName evidence="8">MFS transporter</fullName>
    </submittedName>
</protein>
<feature type="domain" description="Major facilitator superfamily (MFS) profile" evidence="7">
    <location>
        <begin position="27"/>
        <end position="412"/>
    </location>
</feature>
<dbReference type="PANTHER" id="PTHR23513:SF6">
    <property type="entry name" value="MAJOR FACILITATOR SUPERFAMILY ASSOCIATED DOMAIN-CONTAINING PROTEIN"/>
    <property type="match status" value="1"/>
</dbReference>
<evidence type="ECO:0000313" key="8">
    <source>
        <dbReference type="EMBL" id="GGK70820.1"/>
    </source>
</evidence>
<feature type="transmembrane region" description="Helical" evidence="6">
    <location>
        <begin position="301"/>
        <end position="318"/>
    </location>
</feature>
<evidence type="ECO:0000256" key="4">
    <source>
        <dbReference type="ARBA" id="ARBA00022989"/>
    </source>
</evidence>
<dbReference type="PANTHER" id="PTHR23513">
    <property type="entry name" value="INTEGRAL MEMBRANE EFFLUX PROTEIN-RELATED"/>
    <property type="match status" value="1"/>
</dbReference>
<evidence type="ECO:0000256" key="3">
    <source>
        <dbReference type="ARBA" id="ARBA00022692"/>
    </source>
</evidence>
<reference evidence="9" key="1">
    <citation type="journal article" date="2019" name="Int. J. Syst. Evol. Microbiol.">
        <title>The Global Catalogue of Microorganisms (GCM) 10K type strain sequencing project: providing services to taxonomists for standard genome sequencing and annotation.</title>
        <authorList>
            <consortium name="The Broad Institute Genomics Platform"/>
            <consortium name="The Broad Institute Genome Sequencing Center for Infectious Disease"/>
            <person name="Wu L."/>
            <person name="Ma J."/>
        </authorList>
    </citation>
    <scope>NUCLEOTIDE SEQUENCE [LARGE SCALE GENOMIC DNA]</scope>
    <source>
        <strain evidence="9">CGMCC 1.5362</strain>
    </source>
</reference>
<comment type="caution">
    <text evidence="8">The sequence shown here is derived from an EMBL/GenBank/DDBJ whole genome shotgun (WGS) entry which is preliminary data.</text>
</comment>
<name>A0ABQ2F852_9MICO</name>
<keyword evidence="5 6" id="KW-0472">Membrane</keyword>
<evidence type="ECO:0000256" key="6">
    <source>
        <dbReference type="SAM" id="Phobius"/>
    </source>
</evidence>
<evidence type="ECO:0000256" key="2">
    <source>
        <dbReference type="ARBA" id="ARBA00022475"/>
    </source>
</evidence>
<organism evidence="8 9">
    <name type="scientific">Ornithinimicrobium pekingense</name>
    <dbReference type="NCBI Taxonomy" id="384677"/>
    <lineage>
        <taxon>Bacteria</taxon>
        <taxon>Bacillati</taxon>
        <taxon>Actinomycetota</taxon>
        <taxon>Actinomycetes</taxon>
        <taxon>Micrococcales</taxon>
        <taxon>Ornithinimicrobiaceae</taxon>
        <taxon>Ornithinimicrobium</taxon>
    </lineage>
</organism>
<gene>
    <name evidence="8" type="ORF">GCM10011509_19090</name>
</gene>
<feature type="transmembrane region" description="Helical" evidence="6">
    <location>
        <begin position="27"/>
        <end position="49"/>
    </location>
</feature>
<comment type="subcellular location">
    <subcellularLocation>
        <location evidence="1">Cell membrane</location>
        <topology evidence="1">Multi-pass membrane protein</topology>
    </subcellularLocation>
</comment>
<dbReference type="Gene3D" id="1.20.1250.20">
    <property type="entry name" value="MFS general substrate transporter like domains"/>
    <property type="match status" value="1"/>
</dbReference>
<feature type="transmembrane region" description="Helical" evidence="6">
    <location>
        <begin position="185"/>
        <end position="205"/>
    </location>
</feature>